<reference evidence="5" key="1">
    <citation type="submission" date="2012-04" db="EMBL/GenBank/DDBJ databases">
        <title>The Genome Sequence of Loa loa.</title>
        <authorList>
            <consortium name="The Broad Institute Genome Sequencing Platform"/>
            <consortium name="Broad Institute Genome Sequencing Center for Infectious Disease"/>
            <person name="Nutman T.B."/>
            <person name="Fink D.L."/>
            <person name="Russ C."/>
            <person name="Young S."/>
            <person name="Zeng Q."/>
            <person name="Gargeya S."/>
            <person name="Alvarado L."/>
            <person name="Berlin A."/>
            <person name="Chapman S.B."/>
            <person name="Chen Z."/>
            <person name="Freedman E."/>
            <person name="Gellesch M."/>
            <person name="Goldberg J."/>
            <person name="Griggs A."/>
            <person name="Gujja S."/>
            <person name="Heilman E.R."/>
            <person name="Heiman D."/>
            <person name="Howarth C."/>
            <person name="Mehta T."/>
            <person name="Neiman D."/>
            <person name="Pearson M."/>
            <person name="Roberts A."/>
            <person name="Saif S."/>
            <person name="Shea T."/>
            <person name="Shenoy N."/>
            <person name="Sisk P."/>
            <person name="Stolte C."/>
            <person name="Sykes S."/>
            <person name="White J."/>
            <person name="Yandava C."/>
            <person name="Haas B."/>
            <person name="Henn M.R."/>
            <person name="Nusbaum C."/>
            <person name="Birren B."/>
        </authorList>
    </citation>
    <scope>NUCLEOTIDE SEQUENCE [LARGE SCALE GENOMIC DNA]</scope>
</reference>
<keyword evidence="4" id="KW-0732">Signal</keyword>
<name>A0A1I7V8D7_LOALO</name>
<dbReference type="AlphaFoldDB" id="A0A1I7V8D7"/>
<feature type="chain" id="PRO_5009309860" evidence="4">
    <location>
        <begin position="26"/>
        <end position="620"/>
    </location>
</feature>
<dbReference type="SMART" id="SM00369">
    <property type="entry name" value="LRR_TYP"/>
    <property type="match status" value="7"/>
</dbReference>
<dbReference type="STRING" id="7209.A0A1I7V8D7"/>
<proteinExistence type="predicted"/>
<protein>
    <submittedName>
        <fullName evidence="6">Leucine Rich Repeat family protein</fullName>
    </submittedName>
</protein>
<keyword evidence="3" id="KW-0472">Membrane</keyword>
<evidence type="ECO:0000313" key="6">
    <source>
        <dbReference type="WBParaSite" id="EN70_10999"/>
    </source>
</evidence>
<evidence type="ECO:0000256" key="2">
    <source>
        <dbReference type="ARBA" id="ARBA00022737"/>
    </source>
</evidence>
<keyword evidence="3" id="KW-1133">Transmembrane helix</keyword>
<dbReference type="eggNOG" id="KOG0619">
    <property type="taxonomic scope" value="Eukaryota"/>
</dbReference>
<accession>A0A1I7V8D7</accession>
<sequence length="620" mass="70691">MKRIKLIIILHTIALLLVSISSILGLCPQNCTCDNEYQLAANCNNVKLRYLPSLLHPGIQSLRLSKCQIEQLDVDIMELYPDIIHLDLSSNHISMLANNVFRYQGKTEILNLSNNNFPVVFRNSFRGLHRLQSLDLSSGKLQTIEWNALKHMPELLELDLSYNILQNLSFATFIGLKKLEKLIVAGNQITYLNDGPLSRILPNLRTIDLSKNMITTLKKIESHNFRQLQSLLELDLTDNEFSILPALSFDGLFRLKQLKLSEQQYLREIQSGAFFGLASLEVLNLSYSNLLEYIDENAFEVSHALRIFNVRFCALKTFPPTLLDWKRVAELHLYGNPFHCDYKLLTFLPDVLRLRSIHDVICATPDELRNISISSLDTVEVTLEDVKQTLIILCSTLTFLTAIIILILFSYSRITLINDQIRKSKSSTVNQQFGPNSQCSKECIFPEYYNSITEFNCRRENTFVNLPQSKSLYDFYDKISTQIPITEIIVTNEQIIPVEKFPETFSVEKLLNSKNIVYRFEVFFNDQQEQSEKRQLNGLEALLNDPGPLLNSPEALLNNPEALLSDPEALLNGSEALLNGSEALLNGSEALLNGSEALLRSNTKICFQILDYFMAPVFNF</sequence>
<reference evidence="6" key="2">
    <citation type="submission" date="2016-11" db="UniProtKB">
        <authorList>
            <consortium name="WormBaseParasite"/>
        </authorList>
    </citation>
    <scope>IDENTIFICATION</scope>
</reference>
<evidence type="ECO:0000313" key="5">
    <source>
        <dbReference type="Proteomes" id="UP000095285"/>
    </source>
</evidence>
<evidence type="ECO:0000256" key="1">
    <source>
        <dbReference type="ARBA" id="ARBA00022614"/>
    </source>
</evidence>
<evidence type="ECO:0000256" key="3">
    <source>
        <dbReference type="SAM" id="Phobius"/>
    </source>
</evidence>
<feature type="signal peptide" evidence="4">
    <location>
        <begin position="1"/>
        <end position="25"/>
    </location>
</feature>
<dbReference type="SUPFAM" id="SSF52058">
    <property type="entry name" value="L domain-like"/>
    <property type="match status" value="1"/>
</dbReference>
<dbReference type="Gene3D" id="3.80.10.10">
    <property type="entry name" value="Ribonuclease Inhibitor"/>
    <property type="match status" value="2"/>
</dbReference>
<dbReference type="Proteomes" id="UP000095285">
    <property type="component" value="Unassembled WGS sequence"/>
</dbReference>
<keyword evidence="5" id="KW-1185">Reference proteome</keyword>
<keyword evidence="1" id="KW-0433">Leucine-rich repeat</keyword>
<evidence type="ECO:0000256" key="4">
    <source>
        <dbReference type="SAM" id="SignalP"/>
    </source>
</evidence>
<dbReference type="PANTHER" id="PTHR24366:SF96">
    <property type="entry name" value="LEUCINE RICH REPEAT CONTAINING 53"/>
    <property type="match status" value="1"/>
</dbReference>
<dbReference type="PROSITE" id="PS51450">
    <property type="entry name" value="LRR"/>
    <property type="match status" value="1"/>
</dbReference>
<dbReference type="InterPro" id="IPR003591">
    <property type="entry name" value="Leu-rich_rpt_typical-subtyp"/>
</dbReference>
<dbReference type="WBParaSite" id="EN70_10999">
    <property type="protein sequence ID" value="EN70_10999"/>
    <property type="gene ID" value="EN70_10999"/>
</dbReference>
<feature type="transmembrane region" description="Helical" evidence="3">
    <location>
        <begin position="390"/>
        <end position="411"/>
    </location>
</feature>
<dbReference type="PANTHER" id="PTHR24366">
    <property type="entry name" value="IG(IMMUNOGLOBULIN) AND LRR(LEUCINE RICH REPEAT) DOMAINS"/>
    <property type="match status" value="1"/>
</dbReference>
<dbReference type="InterPro" id="IPR001611">
    <property type="entry name" value="Leu-rich_rpt"/>
</dbReference>
<keyword evidence="3" id="KW-0812">Transmembrane</keyword>
<keyword evidence="2" id="KW-0677">Repeat</keyword>
<dbReference type="Pfam" id="PF13855">
    <property type="entry name" value="LRR_8"/>
    <property type="match status" value="2"/>
</dbReference>
<organism evidence="5 6">
    <name type="scientific">Loa loa</name>
    <name type="common">Eye worm</name>
    <name type="synonym">Filaria loa</name>
    <dbReference type="NCBI Taxonomy" id="7209"/>
    <lineage>
        <taxon>Eukaryota</taxon>
        <taxon>Metazoa</taxon>
        <taxon>Ecdysozoa</taxon>
        <taxon>Nematoda</taxon>
        <taxon>Chromadorea</taxon>
        <taxon>Rhabditida</taxon>
        <taxon>Spirurina</taxon>
        <taxon>Spiruromorpha</taxon>
        <taxon>Filarioidea</taxon>
        <taxon>Onchocercidae</taxon>
        <taxon>Loa</taxon>
    </lineage>
</organism>
<dbReference type="InterPro" id="IPR032675">
    <property type="entry name" value="LRR_dom_sf"/>
</dbReference>